<gene>
    <name evidence="2" type="ORF">ATANTOWER_002154</name>
</gene>
<organism evidence="2 3">
    <name type="scientific">Ataeniobius toweri</name>
    <dbReference type="NCBI Taxonomy" id="208326"/>
    <lineage>
        <taxon>Eukaryota</taxon>
        <taxon>Metazoa</taxon>
        <taxon>Chordata</taxon>
        <taxon>Craniata</taxon>
        <taxon>Vertebrata</taxon>
        <taxon>Euteleostomi</taxon>
        <taxon>Actinopterygii</taxon>
        <taxon>Neopterygii</taxon>
        <taxon>Teleostei</taxon>
        <taxon>Neoteleostei</taxon>
        <taxon>Acanthomorphata</taxon>
        <taxon>Ovalentaria</taxon>
        <taxon>Atherinomorphae</taxon>
        <taxon>Cyprinodontiformes</taxon>
        <taxon>Goodeidae</taxon>
        <taxon>Ataeniobius</taxon>
    </lineage>
</organism>
<keyword evidence="1" id="KW-0472">Membrane</keyword>
<keyword evidence="1" id="KW-0812">Transmembrane</keyword>
<protein>
    <submittedName>
        <fullName evidence="2">Uncharacterized protein</fullName>
    </submittedName>
</protein>
<dbReference type="EMBL" id="JAHUTI010030721">
    <property type="protein sequence ID" value="MED6242254.1"/>
    <property type="molecule type" value="Genomic_DNA"/>
</dbReference>
<feature type="transmembrane region" description="Helical" evidence="1">
    <location>
        <begin position="54"/>
        <end position="74"/>
    </location>
</feature>
<accession>A0ABU7AW54</accession>
<evidence type="ECO:0000256" key="1">
    <source>
        <dbReference type="SAM" id="Phobius"/>
    </source>
</evidence>
<name>A0ABU7AW54_9TELE</name>
<evidence type="ECO:0000313" key="3">
    <source>
        <dbReference type="Proteomes" id="UP001345963"/>
    </source>
</evidence>
<evidence type="ECO:0000313" key="2">
    <source>
        <dbReference type="EMBL" id="MED6242254.1"/>
    </source>
</evidence>
<keyword evidence="1" id="KW-1133">Transmembrane helix</keyword>
<keyword evidence="3" id="KW-1185">Reference proteome</keyword>
<reference evidence="2 3" key="1">
    <citation type="submission" date="2021-07" db="EMBL/GenBank/DDBJ databases">
        <authorList>
            <person name="Palmer J.M."/>
        </authorList>
    </citation>
    <scope>NUCLEOTIDE SEQUENCE [LARGE SCALE GENOMIC DNA]</scope>
    <source>
        <strain evidence="2 3">AT_MEX2019</strain>
        <tissue evidence="2">Muscle</tissue>
    </source>
</reference>
<sequence>MSKIKTETNVVMWHLHLFEQCLYVTSFQLSMSQAQQCDRRLCLNNLETYDGKYYISYIMLCLAILSFHSSLSFLQAKVYFHAANAPKSHINSHDSLCFKLTV</sequence>
<proteinExistence type="predicted"/>
<comment type="caution">
    <text evidence="2">The sequence shown here is derived from an EMBL/GenBank/DDBJ whole genome shotgun (WGS) entry which is preliminary data.</text>
</comment>
<dbReference type="Proteomes" id="UP001345963">
    <property type="component" value="Unassembled WGS sequence"/>
</dbReference>